<name>A0A1T2XN31_9BACL</name>
<gene>
    <name evidence="7" type="ORF">BVG16_02895</name>
</gene>
<comment type="function">
    <text evidence="5">Possible metal-dependent hydrolase.</text>
</comment>
<comment type="subcellular location">
    <subcellularLocation>
        <location evidence="5">Cytoplasm</location>
    </subcellularLocation>
</comment>
<dbReference type="AlphaFoldDB" id="A0A1T2XN31"/>
<comment type="cofactor">
    <cofactor evidence="5">
        <name>Zn(2+)</name>
        <dbReference type="ChEBI" id="CHEBI:29105"/>
    </cofactor>
    <text evidence="5">Binds 1 zinc ion per subunit.</text>
</comment>
<dbReference type="HAMAP" id="MF_01256">
    <property type="entry name" value="YfiT_hydrol"/>
    <property type="match status" value="1"/>
</dbReference>
<organism evidence="7 8">
    <name type="scientific">Paenibacillus selenitireducens</name>
    <dbReference type="NCBI Taxonomy" id="1324314"/>
    <lineage>
        <taxon>Bacteria</taxon>
        <taxon>Bacillati</taxon>
        <taxon>Bacillota</taxon>
        <taxon>Bacilli</taxon>
        <taxon>Bacillales</taxon>
        <taxon>Paenibacillaceae</taxon>
        <taxon>Paenibacillus</taxon>
    </lineage>
</organism>
<keyword evidence="4 5" id="KW-0862">Zinc</keyword>
<feature type="binding site" evidence="5">
    <location>
        <position position="65"/>
    </location>
    <ligand>
        <name>Zn(2+)</name>
        <dbReference type="ChEBI" id="CHEBI:29105"/>
    </ligand>
</feature>
<keyword evidence="8" id="KW-1185">Reference proteome</keyword>
<protein>
    <recommendedName>
        <fullName evidence="5">Putative metal-dependent hydrolase BVG16_02895</fullName>
        <ecNumber evidence="5">3.-.-.-</ecNumber>
    </recommendedName>
</protein>
<dbReference type="OrthoDB" id="9796039at2"/>
<dbReference type="InterPro" id="IPR034660">
    <property type="entry name" value="DinB/YfiT-like"/>
</dbReference>
<dbReference type="InterPro" id="IPR024775">
    <property type="entry name" value="DinB-like"/>
</dbReference>
<sequence>MDTLKYPIGPFQYEGEITAEQLGGWIQDLEQLPVLLREAVSGLTEDQLNTPYRPGGWTIRQVVHHIADSHMNSFIRFKLALTEEVPTIKPYEEARWAELQDSTSTPIDVSLMLIEALHHRFVALLRSLSAEQWERKFIHPDSGEVKLARCAGIYSWHGKHHTAHITSLRERKGW</sequence>
<dbReference type="STRING" id="1324314.BVG16_02895"/>
<dbReference type="GO" id="GO:0005737">
    <property type="term" value="C:cytoplasm"/>
    <property type="evidence" value="ECO:0007669"/>
    <property type="project" value="UniProtKB-SubCell"/>
</dbReference>
<keyword evidence="3 5" id="KW-0378">Hydrolase</keyword>
<accession>A0A1T2XN31</accession>
<reference evidence="7 8" key="1">
    <citation type="submission" date="2017-01" db="EMBL/GenBank/DDBJ databases">
        <title>Genome analysis of Paenibacillus selenitrireducens ES3-24.</title>
        <authorList>
            <person name="Xu D."/>
            <person name="Yao R."/>
            <person name="Zheng S."/>
        </authorList>
    </citation>
    <scope>NUCLEOTIDE SEQUENCE [LARGE SCALE GENOMIC DNA]</scope>
    <source>
        <strain evidence="7 8">ES3-24</strain>
    </source>
</reference>
<dbReference type="GO" id="GO:0016787">
    <property type="term" value="F:hydrolase activity"/>
    <property type="evidence" value="ECO:0007669"/>
    <property type="project" value="UniProtKB-UniRule"/>
</dbReference>
<keyword evidence="1 5" id="KW-0963">Cytoplasm</keyword>
<evidence type="ECO:0000313" key="7">
    <source>
        <dbReference type="EMBL" id="OPA81280.1"/>
    </source>
</evidence>
<dbReference type="GO" id="GO:0008270">
    <property type="term" value="F:zinc ion binding"/>
    <property type="evidence" value="ECO:0007669"/>
    <property type="project" value="UniProtKB-UniRule"/>
</dbReference>
<dbReference type="Proteomes" id="UP000190188">
    <property type="component" value="Unassembled WGS sequence"/>
</dbReference>
<evidence type="ECO:0000256" key="4">
    <source>
        <dbReference type="ARBA" id="ARBA00022833"/>
    </source>
</evidence>
<dbReference type="NCBIfam" id="NF009807">
    <property type="entry name" value="PRK13291.1"/>
    <property type="match status" value="1"/>
</dbReference>
<dbReference type="SUPFAM" id="SSF109854">
    <property type="entry name" value="DinB/YfiT-like putative metalloenzymes"/>
    <property type="match status" value="1"/>
</dbReference>
<dbReference type="Pfam" id="PF12867">
    <property type="entry name" value="DinB_2"/>
    <property type="match status" value="1"/>
</dbReference>
<comment type="caution">
    <text evidence="7">The sequence shown here is derived from an EMBL/GenBank/DDBJ whole genome shotgun (WGS) entry which is preliminary data.</text>
</comment>
<feature type="domain" description="DinB-like" evidence="6">
    <location>
        <begin position="29"/>
        <end position="165"/>
    </location>
</feature>
<dbReference type="RefSeq" id="WP_078497012.1">
    <property type="nucleotide sequence ID" value="NZ_MSZX01000001.1"/>
</dbReference>
<comment type="similarity">
    <text evidence="5">Belongs to the metal hydrolase YfiT family.</text>
</comment>
<dbReference type="Gene3D" id="1.20.120.450">
    <property type="entry name" value="dinb family like domain"/>
    <property type="match status" value="1"/>
</dbReference>
<proteinExistence type="inferred from homology"/>
<feature type="binding site" evidence="5">
    <location>
        <position position="161"/>
    </location>
    <ligand>
        <name>Zn(2+)</name>
        <dbReference type="ChEBI" id="CHEBI:29105"/>
    </ligand>
</feature>
<evidence type="ECO:0000256" key="5">
    <source>
        <dbReference type="HAMAP-Rule" id="MF_01256"/>
    </source>
</evidence>
<evidence type="ECO:0000256" key="3">
    <source>
        <dbReference type="ARBA" id="ARBA00022801"/>
    </source>
</evidence>
<keyword evidence="2 5" id="KW-0479">Metal-binding</keyword>
<dbReference type="EC" id="3.-.-.-" evidence="5"/>
<evidence type="ECO:0000256" key="2">
    <source>
        <dbReference type="ARBA" id="ARBA00022723"/>
    </source>
</evidence>
<feature type="binding site" evidence="5">
    <location>
        <position position="157"/>
    </location>
    <ligand>
        <name>Zn(2+)</name>
        <dbReference type="ChEBI" id="CHEBI:29105"/>
    </ligand>
</feature>
<dbReference type="EMBL" id="MSZX01000001">
    <property type="protein sequence ID" value="OPA81280.1"/>
    <property type="molecule type" value="Genomic_DNA"/>
</dbReference>
<evidence type="ECO:0000259" key="6">
    <source>
        <dbReference type="Pfam" id="PF12867"/>
    </source>
</evidence>
<dbReference type="InterPro" id="IPR023774">
    <property type="entry name" value="Put_metal_dep_hydrolase_YfiT"/>
</dbReference>
<evidence type="ECO:0000256" key="1">
    <source>
        <dbReference type="ARBA" id="ARBA00022490"/>
    </source>
</evidence>
<evidence type="ECO:0000313" key="8">
    <source>
        <dbReference type="Proteomes" id="UP000190188"/>
    </source>
</evidence>
<comment type="subunit">
    <text evidence="5">Homodimer.</text>
</comment>